<feature type="compositionally biased region" description="Low complexity" evidence="1">
    <location>
        <begin position="518"/>
        <end position="533"/>
    </location>
</feature>
<name>A0ABD3PMD0_9STRA</name>
<evidence type="ECO:0000313" key="3">
    <source>
        <dbReference type="Proteomes" id="UP001530400"/>
    </source>
</evidence>
<reference evidence="2 3" key="1">
    <citation type="submission" date="2024-10" db="EMBL/GenBank/DDBJ databases">
        <title>Updated reference genomes for cyclostephanoid diatoms.</title>
        <authorList>
            <person name="Roberts W.R."/>
            <person name="Alverson A.J."/>
        </authorList>
    </citation>
    <scope>NUCLEOTIDE SEQUENCE [LARGE SCALE GENOMIC DNA]</scope>
    <source>
        <strain evidence="2 3">AJA010-31</strain>
    </source>
</reference>
<dbReference type="EMBL" id="JALLPJ020000532">
    <property type="protein sequence ID" value="KAL3789204.1"/>
    <property type="molecule type" value="Genomic_DNA"/>
</dbReference>
<keyword evidence="3" id="KW-1185">Reference proteome</keyword>
<feature type="region of interest" description="Disordered" evidence="1">
    <location>
        <begin position="518"/>
        <end position="593"/>
    </location>
</feature>
<proteinExistence type="predicted"/>
<accession>A0ABD3PMD0</accession>
<feature type="compositionally biased region" description="Low complexity" evidence="1">
    <location>
        <begin position="860"/>
        <end position="882"/>
    </location>
</feature>
<organism evidence="2 3">
    <name type="scientific">Cyclotella atomus</name>
    <dbReference type="NCBI Taxonomy" id="382360"/>
    <lineage>
        <taxon>Eukaryota</taxon>
        <taxon>Sar</taxon>
        <taxon>Stramenopiles</taxon>
        <taxon>Ochrophyta</taxon>
        <taxon>Bacillariophyta</taxon>
        <taxon>Coscinodiscophyceae</taxon>
        <taxon>Thalassiosirophycidae</taxon>
        <taxon>Stephanodiscales</taxon>
        <taxon>Stephanodiscaceae</taxon>
        <taxon>Cyclotella</taxon>
    </lineage>
</organism>
<feature type="compositionally biased region" description="Acidic residues" evidence="1">
    <location>
        <begin position="730"/>
        <end position="745"/>
    </location>
</feature>
<feature type="region of interest" description="Disordered" evidence="1">
    <location>
        <begin position="811"/>
        <end position="909"/>
    </location>
</feature>
<dbReference type="Proteomes" id="UP001530400">
    <property type="component" value="Unassembled WGS sequence"/>
</dbReference>
<feature type="region of interest" description="Disordered" evidence="1">
    <location>
        <begin position="954"/>
        <end position="981"/>
    </location>
</feature>
<feature type="region of interest" description="Disordered" evidence="1">
    <location>
        <begin position="730"/>
        <end position="750"/>
    </location>
</feature>
<feature type="compositionally biased region" description="Polar residues" evidence="1">
    <location>
        <begin position="553"/>
        <end position="579"/>
    </location>
</feature>
<gene>
    <name evidence="2" type="ORF">ACHAWO_009543</name>
</gene>
<feature type="compositionally biased region" description="Acidic residues" evidence="1">
    <location>
        <begin position="811"/>
        <end position="859"/>
    </location>
</feature>
<feature type="region of interest" description="Disordered" evidence="1">
    <location>
        <begin position="1047"/>
        <end position="1093"/>
    </location>
</feature>
<feature type="compositionally biased region" description="Low complexity" evidence="1">
    <location>
        <begin position="7"/>
        <end position="17"/>
    </location>
</feature>
<evidence type="ECO:0000313" key="2">
    <source>
        <dbReference type="EMBL" id="KAL3789204.1"/>
    </source>
</evidence>
<protein>
    <submittedName>
        <fullName evidence="2">Uncharacterized protein</fullName>
    </submittedName>
</protein>
<evidence type="ECO:0000256" key="1">
    <source>
        <dbReference type="SAM" id="MobiDB-lite"/>
    </source>
</evidence>
<sequence length="1304" mass="143584">MEESSRRPPSIGSSPSRKTFCHDMTFGRSRHASAPPILSSSIIEADAPLGEMSCCGENEYLFETDAHASLDEQNTYAPADEQQHRPRQWKRTAISALASLAATTSLLYTLRSSPNNTLTKRRMRRLKNKSIASTNTSCNSNPWHVSTNPNNFDTCTNSPDYPSDWDRADLAPLMLFNTKKKCCAALEEMMVGVSCKAVDVCAVGVTEWTASVGDWTNSPTTTTTTTTSKSGKDVNPVITTTTISTSTSMTSTTTTTTTMSSSKRVYYPSPQNNLCLSSTPQQLLNTISIQFQFNTPEECCSSYSNWGTPYQTCLSRTVQLLYDNVPTTPEPSVAPNTEYPTWSPTEYDCGVFHTVWHMNTQKLFSCTNSGIYPAEWDKESEFHLFNSAEACCLGKFPGLACSKIDICAPTSSPTKRPTVKPTRMPSRSPTMDPATTGSPTESPATYTRGLCTKGLSWHLSRSVEGMCTNDDDYPETWRHETLSRYFLSDSPEGCCEMNYFGRPGKECKIHDVCNIQPTHAPTTRRPTPKPMSTITSKPTVKPSKYPTRMPSVEDNSLPTADDATNPTKSPIKDSNSQQCGKYHPDMESQGSTTKRCTNGLNDYPSVWDEDITSQFFYETGDACCEGYWGESCDVVDLCGGDSTDNDGGAGDGDGGENDGGEGAVCGGKWHPEINKQMSCSNGLDDFPKEWPTLPESQQANVFFDSASDCCENYWKKSSCSINDHCLNDPDDEVEQEPDDSSNENDCEAHAKWHPTTTSKIKSCSNGLDDYPSAWDRLPVQQQSTIFYDSPDECCQKYWKEGCVHVDICETSEEPEDETPDESEPGDVEPEDQSPDDEDPDDESPNDEEPEDQSPDDVEVEISTTTTTTATTAAATTTSSSTTKQTQDEDCEGAHEHWHPVTSGEPNSCSRGLDDYPRAWDSLLPQQQANVMFDSADDCCQKYWKGPCNIMHSCSSSGNEGESPAQATNKPTNKPTEEDKAGPIQHDCRLWHPVITNQDEKVCSNGDDIPEAWNDLPLPQRGSLFFPSAVDCCLNHWKGPCDQDDHGCDIQDSNPGDNGSNGGGNQGGESEPEWDTSNCGRWHPTGEEGECSNGKDDYNTVWDMLPDSQKDLLFFDEADECCKSYWGELCTSVADQCKPPEPTQKPTNKPIIVNDGETAIAFGTDNFNNPSASFPWDMGNPPEWEIVDGAMVNMPVSADDPARKTSTLSLKTSFATDAKFQCKVKVDTMMPFDWFSLRVNGKVKYPYYASSNGQWTTFGGSIKYGENLIEMVVEAGPRKPTFSRNSGLGYGSGLVWLDDCSLEQD</sequence>
<feature type="region of interest" description="Disordered" evidence="1">
    <location>
        <begin position="1"/>
        <end position="20"/>
    </location>
</feature>
<feature type="compositionally biased region" description="Polar residues" evidence="1">
    <location>
        <begin position="425"/>
        <end position="443"/>
    </location>
</feature>
<feature type="compositionally biased region" description="Polar residues" evidence="1">
    <location>
        <begin position="954"/>
        <end position="973"/>
    </location>
</feature>
<comment type="caution">
    <text evidence="2">The sequence shown here is derived from an EMBL/GenBank/DDBJ whole genome shotgun (WGS) entry which is preliminary data.</text>
</comment>
<feature type="region of interest" description="Disordered" evidence="1">
    <location>
        <begin position="412"/>
        <end position="443"/>
    </location>
</feature>